<dbReference type="Pfam" id="PF00096">
    <property type="entry name" value="zf-C2H2"/>
    <property type="match status" value="8"/>
</dbReference>
<dbReference type="CDD" id="cd07765">
    <property type="entry name" value="KRAB_A-box"/>
    <property type="match status" value="1"/>
</dbReference>
<evidence type="ECO:0000256" key="2">
    <source>
        <dbReference type="ARBA" id="ARBA00006991"/>
    </source>
</evidence>
<feature type="domain" description="C2H2-type" evidence="12">
    <location>
        <begin position="416"/>
        <end position="443"/>
    </location>
</feature>
<dbReference type="InParanoid" id="A0A6P8PVR8"/>
<dbReference type="PROSITE" id="PS50805">
    <property type="entry name" value="KRAB"/>
    <property type="match status" value="1"/>
</dbReference>
<feature type="domain" description="C2H2-type" evidence="12">
    <location>
        <begin position="360"/>
        <end position="387"/>
    </location>
</feature>
<dbReference type="OrthoDB" id="6077919at2759"/>
<dbReference type="GO" id="GO:0005654">
    <property type="term" value="C:nucleoplasm"/>
    <property type="evidence" value="ECO:0007669"/>
    <property type="project" value="TreeGrafter"/>
</dbReference>
<keyword evidence="10" id="KW-0539">Nucleus</keyword>
<feature type="domain" description="C2H2-type" evidence="12">
    <location>
        <begin position="332"/>
        <end position="359"/>
    </location>
</feature>
<feature type="domain" description="C2H2-type" evidence="12">
    <location>
        <begin position="304"/>
        <end position="331"/>
    </location>
</feature>
<dbReference type="SUPFAM" id="SSF57667">
    <property type="entry name" value="beta-beta-alpha zinc fingers"/>
    <property type="match status" value="4"/>
</dbReference>
<evidence type="ECO:0000256" key="4">
    <source>
        <dbReference type="ARBA" id="ARBA00022737"/>
    </source>
</evidence>
<keyword evidence="8" id="KW-0238">DNA-binding</keyword>
<keyword evidence="4" id="KW-0677">Repeat</keyword>
<evidence type="ECO:0000256" key="1">
    <source>
        <dbReference type="ARBA" id="ARBA00004123"/>
    </source>
</evidence>
<dbReference type="InterPro" id="IPR036051">
    <property type="entry name" value="KRAB_dom_sf"/>
</dbReference>
<dbReference type="RefSeq" id="XP_033787954.1">
    <property type="nucleotide sequence ID" value="XM_033932063.1"/>
</dbReference>
<keyword evidence="6" id="KW-0862">Zinc</keyword>
<dbReference type="FunFam" id="3.30.160.60:FF:001498">
    <property type="entry name" value="Zinc finger protein 404"/>
    <property type="match status" value="1"/>
</dbReference>
<dbReference type="InterPro" id="IPR001909">
    <property type="entry name" value="KRAB"/>
</dbReference>
<dbReference type="InterPro" id="IPR036236">
    <property type="entry name" value="Znf_C2H2_sf"/>
</dbReference>
<keyword evidence="7" id="KW-0805">Transcription regulation</keyword>
<evidence type="ECO:0000256" key="9">
    <source>
        <dbReference type="ARBA" id="ARBA00023163"/>
    </source>
</evidence>
<evidence type="ECO:0000256" key="7">
    <source>
        <dbReference type="ARBA" id="ARBA00023015"/>
    </source>
</evidence>
<dbReference type="AlphaFoldDB" id="A0A6P8PVR8"/>
<evidence type="ECO:0000256" key="8">
    <source>
        <dbReference type="ARBA" id="ARBA00023125"/>
    </source>
</evidence>
<evidence type="ECO:0000256" key="11">
    <source>
        <dbReference type="PROSITE-ProRule" id="PRU00042"/>
    </source>
</evidence>
<dbReference type="SMART" id="SM00349">
    <property type="entry name" value="KRAB"/>
    <property type="match status" value="1"/>
</dbReference>
<dbReference type="KEGG" id="gsh:117354465"/>
<dbReference type="SUPFAM" id="SSF109640">
    <property type="entry name" value="KRAB domain (Kruppel-associated box)"/>
    <property type="match status" value="1"/>
</dbReference>
<dbReference type="GeneID" id="117354465"/>
<keyword evidence="14" id="KW-1185">Reference proteome</keyword>
<dbReference type="Gene3D" id="6.10.140.140">
    <property type="match status" value="1"/>
</dbReference>
<evidence type="ECO:0000256" key="6">
    <source>
        <dbReference type="ARBA" id="ARBA00022833"/>
    </source>
</evidence>
<dbReference type="Gene3D" id="3.30.160.60">
    <property type="entry name" value="Classic Zinc Finger"/>
    <property type="match status" value="8"/>
</dbReference>
<gene>
    <name evidence="15" type="primary">LOC117354465</name>
</gene>
<dbReference type="InterPro" id="IPR013087">
    <property type="entry name" value="Znf_C2H2_type"/>
</dbReference>
<name>A0A6P8PVR8_GEOSA</name>
<keyword evidence="5 11" id="KW-0863">Zinc-finger</keyword>
<feature type="domain" description="C2H2-type" evidence="12">
    <location>
        <begin position="388"/>
        <end position="415"/>
    </location>
</feature>
<dbReference type="FunFam" id="3.30.160.60:FF:000624">
    <property type="entry name" value="zinc finger protein 697"/>
    <property type="match status" value="1"/>
</dbReference>
<evidence type="ECO:0000313" key="15">
    <source>
        <dbReference type="RefSeq" id="XP_033787954.1"/>
    </source>
</evidence>
<evidence type="ECO:0000259" key="13">
    <source>
        <dbReference type="PROSITE" id="PS50805"/>
    </source>
</evidence>
<dbReference type="GO" id="GO:0000978">
    <property type="term" value="F:RNA polymerase II cis-regulatory region sequence-specific DNA binding"/>
    <property type="evidence" value="ECO:0007669"/>
    <property type="project" value="TreeGrafter"/>
</dbReference>
<dbReference type="PANTHER" id="PTHR24399">
    <property type="entry name" value="ZINC FINGER AND BTB DOMAIN-CONTAINING"/>
    <property type="match status" value="1"/>
</dbReference>
<sequence>MRALNSRTLQERARPISNCGSGYQRTGVRARALSQRFPKTPTWTTPQELVTPCDMAAAIPEVEWNLLEDWQKQLYKDVMKESYKTILSLGYSVAKQNIMTEPTAEEKACNSGVRNPESGNIAGSSSAVDQCSRKKKKQKQLQQLQQGCCAKLEPSQMSPRKECILQSQDAAGRLESHCQAEMHETNTAWVTLCNTMEYGQSFSQLTHITEHRAKWAMGRPCTCTECDRGFKTGILLGRNNGDNGKRLFGCNLCGKRFTQKGNLKVHLRTHTGEKPFTCTECGKGFVQKGNLMTHLKSHTDEKSFLCKSCGKSFSYQQSFLIHQLTHTREKPFGCIYCGKRFHQKGNLMSHQRTHTGEKPFMCTICGKSFIQKGNLVTHMKRHTGERSFRCIECGKSFTGKINLTTHQRTHSREKPFMCTECGSRFTQKGNLQTHQRTHTGERPFLCVQCGKSFSQRSHLTKHHHTHTGWLH</sequence>
<dbReference type="FunFam" id="3.30.160.60:FF:000508">
    <property type="entry name" value="Myeloid zinc finger 1"/>
    <property type="match status" value="1"/>
</dbReference>
<evidence type="ECO:0000256" key="3">
    <source>
        <dbReference type="ARBA" id="ARBA00022723"/>
    </source>
</evidence>
<comment type="subcellular location">
    <subcellularLocation>
        <location evidence="1">Nucleus</location>
    </subcellularLocation>
</comment>
<dbReference type="SMART" id="SM00355">
    <property type="entry name" value="ZnF_C2H2"/>
    <property type="match status" value="8"/>
</dbReference>
<evidence type="ECO:0000256" key="5">
    <source>
        <dbReference type="ARBA" id="ARBA00022771"/>
    </source>
</evidence>
<dbReference type="GO" id="GO:0002682">
    <property type="term" value="P:regulation of immune system process"/>
    <property type="evidence" value="ECO:0007669"/>
    <property type="project" value="TreeGrafter"/>
</dbReference>
<dbReference type="GO" id="GO:0001817">
    <property type="term" value="P:regulation of cytokine production"/>
    <property type="evidence" value="ECO:0007669"/>
    <property type="project" value="TreeGrafter"/>
</dbReference>
<dbReference type="FunFam" id="3.30.160.60:FF:000446">
    <property type="entry name" value="Zinc finger protein"/>
    <property type="match status" value="1"/>
</dbReference>
<evidence type="ECO:0000313" key="14">
    <source>
        <dbReference type="Proteomes" id="UP000515159"/>
    </source>
</evidence>
<dbReference type="GO" id="GO:0042802">
    <property type="term" value="F:identical protein binding"/>
    <property type="evidence" value="ECO:0007669"/>
    <property type="project" value="UniProtKB-ARBA"/>
</dbReference>
<feature type="domain" description="KRAB" evidence="13">
    <location>
        <begin position="50"/>
        <end position="121"/>
    </location>
</feature>
<dbReference type="GO" id="GO:0008270">
    <property type="term" value="F:zinc ion binding"/>
    <property type="evidence" value="ECO:0007669"/>
    <property type="project" value="UniProtKB-KW"/>
</dbReference>
<dbReference type="Proteomes" id="UP000515159">
    <property type="component" value="Chromosome 2"/>
</dbReference>
<evidence type="ECO:0000259" key="12">
    <source>
        <dbReference type="PROSITE" id="PS50157"/>
    </source>
</evidence>
<keyword evidence="3" id="KW-0479">Metal-binding</keyword>
<proteinExistence type="inferred from homology"/>
<dbReference type="Pfam" id="PF01352">
    <property type="entry name" value="KRAB"/>
    <property type="match status" value="1"/>
</dbReference>
<feature type="domain" description="C2H2-type" evidence="12">
    <location>
        <begin position="276"/>
        <end position="303"/>
    </location>
</feature>
<dbReference type="PROSITE" id="PS00028">
    <property type="entry name" value="ZINC_FINGER_C2H2_1"/>
    <property type="match status" value="8"/>
</dbReference>
<reference evidence="15" key="1">
    <citation type="submission" date="2025-08" db="UniProtKB">
        <authorList>
            <consortium name="RefSeq"/>
        </authorList>
    </citation>
    <scope>IDENTIFICATION</scope>
</reference>
<organism evidence="14 15">
    <name type="scientific">Geotrypetes seraphini</name>
    <name type="common">Gaboon caecilian</name>
    <name type="synonym">Caecilia seraphini</name>
    <dbReference type="NCBI Taxonomy" id="260995"/>
    <lineage>
        <taxon>Eukaryota</taxon>
        <taxon>Metazoa</taxon>
        <taxon>Chordata</taxon>
        <taxon>Craniata</taxon>
        <taxon>Vertebrata</taxon>
        <taxon>Euteleostomi</taxon>
        <taxon>Amphibia</taxon>
        <taxon>Gymnophiona</taxon>
        <taxon>Geotrypetes</taxon>
    </lineage>
</organism>
<feature type="domain" description="C2H2-type" evidence="12">
    <location>
        <begin position="248"/>
        <end position="275"/>
    </location>
</feature>
<dbReference type="GO" id="GO:0001227">
    <property type="term" value="F:DNA-binding transcription repressor activity, RNA polymerase II-specific"/>
    <property type="evidence" value="ECO:0007669"/>
    <property type="project" value="TreeGrafter"/>
</dbReference>
<dbReference type="FunFam" id="3.30.160.60:FF:001437">
    <property type="entry name" value="Zinc finger protein 594"/>
    <property type="match status" value="1"/>
</dbReference>
<protein>
    <submittedName>
        <fullName evidence="15">Gastrula zinc finger protein XlCGF57.1-like isoform X1</fullName>
    </submittedName>
</protein>
<accession>A0A6P8PVR8</accession>
<feature type="domain" description="C2H2-type" evidence="12">
    <location>
        <begin position="444"/>
        <end position="468"/>
    </location>
</feature>
<evidence type="ECO:0000256" key="10">
    <source>
        <dbReference type="ARBA" id="ARBA00023242"/>
    </source>
</evidence>
<comment type="similarity">
    <text evidence="2">Belongs to the krueppel C2H2-type zinc-finger protein family.</text>
</comment>
<keyword evidence="9" id="KW-0804">Transcription</keyword>
<dbReference type="PANTHER" id="PTHR24399:SF54">
    <property type="entry name" value="GASTRULA ZINC FINGER PROTEIN XLCGF26.1-LIKE-RELATED"/>
    <property type="match status" value="1"/>
</dbReference>
<dbReference type="FunFam" id="3.30.160.60:FF:002343">
    <property type="entry name" value="Zinc finger protein 33A"/>
    <property type="match status" value="3"/>
</dbReference>
<dbReference type="PROSITE" id="PS50157">
    <property type="entry name" value="ZINC_FINGER_C2H2_2"/>
    <property type="match status" value="8"/>
</dbReference>